<dbReference type="NCBIfam" id="TIGR01325">
    <property type="entry name" value="O_suc_HS_sulf"/>
    <property type="match status" value="1"/>
</dbReference>
<accession>A0A858RAI8</accession>
<dbReference type="KEGG" id="acru:HHL28_16650"/>
<gene>
    <name evidence="3 6" type="primary">metZ</name>
    <name evidence="6" type="ORF">HHL28_16650</name>
</gene>
<evidence type="ECO:0000256" key="1">
    <source>
        <dbReference type="ARBA" id="ARBA00001933"/>
    </source>
</evidence>
<protein>
    <recommendedName>
        <fullName evidence="3">O-succinylhomoserine sulfhydrylase</fullName>
        <shortName evidence="3">OSH sulfhydrylase</shortName>
        <shortName evidence="3">OSHS sulfhydrylase</shortName>
        <ecNumber evidence="3">2.5.1.-</ecNumber>
    </recommendedName>
</protein>
<comment type="pathway">
    <text evidence="3">Amino-acid biosynthesis; L-methionine biosynthesis via de novo pathway; L-homocysteine from O-succinyl-L-homoserine: step 1/1.</text>
</comment>
<dbReference type="UniPathway" id="UPA00051">
    <property type="reaction ID" value="UER00449"/>
</dbReference>
<organism evidence="6 7">
    <name type="scientific">Aerophototrophica crusticola</name>
    <dbReference type="NCBI Taxonomy" id="1709002"/>
    <lineage>
        <taxon>Bacteria</taxon>
        <taxon>Pseudomonadati</taxon>
        <taxon>Pseudomonadota</taxon>
        <taxon>Alphaproteobacteria</taxon>
        <taxon>Rhodospirillales</taxon>
        <taxon>Rhodospirillaceae</taxon>
        <taxon>Aerophototrophica</taxon>
    </lineage>
</organism>
<feature type="modified residue" description="N6-(pyridoxal phosphate)lysine" evidence="3 4">
    <location>
        <position position="213"/>
    </location>
</feature>
<dbReference type="GO" id="GO:0019346">
    <property type="term" value="P:transsulfuration"/>
    <property type="evidence" value="ECO:0007669"/>
    <property type="project" value="InterPro"/>
</dbReference>
<dbReference type="InterPro" id="IPR015424">
    <property type="entry name" value="PyrdxlP-dep_Trfase"/>
</dbReference>
<evidence type="ECO:0000256" key="2">
    <source>
        <dbReference type="ARBA" id="ARBA00022898"/>
    </source>
</evidence>
<sequence length="403" mass="43077">MMAEHADDLPLSPQTLLVHAGTRRSGFDETSEALYLTSGFVYGTAEEAEHAFANEGVRFVYSRFRNPTVAMFEDRLATYEGYERCFATASGMAAVHGAVMGLLKAGDRIVASRALFGSCLYVVNDIAPRFGVETVLVDGTKPEEWEAALSKPATLVFLETPSNPCLDLVDLEHVTALAHKAGALVVVDNVFGTPVLQKPKRFGVDVVVYSATKHIDGQGRCLGGAILCNNEVAAKLSPYLRHTGPTISPFNAWVLLKGMETLELRVRAQTASALAVAQALEAHPAVARVLYPGLPSHPQHELAQRQMLAGSTLVCFDVKAPEGQGKAAAFAVENALKVITISNNLGDSKSLITHPATTTHQRLTDAERATLGISPATLRLSVGLEDPADLVADLRQALDALGR</sequence>
<dbReference type="GO" id="GO:0016846">
    <property type="term" value="F:carbon-sulfur lyase activity"/>
    <property type="evidence" value="ECO:0007669"/>
    <property type="project" value="TreeGrafter"/>
</dbReference>
<reference evidence="6" key="1">
    <citation type="submission" date="2020-04" db="EMBL/GenBank/DDBJ databases">
        <title>A desert anoxygenic phototrophic bacterium fixes CO2 using RubisCO under aerobic conditions.</title>
        <authorList>
            <person name="Tang K."/>
        </authorList>
    </citation>
    <scope>NUCLEOTIDE SEQUENCE [LARGE SCALE GENOMIC DNA]</scope>
    <source>
        <strain evidence="6">MIMtkB3</strain>
    </source>
</reference>
<dbReference type="Proteomes" id="UP000501891">
    <property type="component" value="Chromosome"/>
</dbReference>
<dbReference type="InterPro" id="IPR006234">
    <property type="entry name" value="O-succ-hSer_sulfhydrylase"/>
</dbReference>
<dbReference type="GO" id="GO:0071268">
    <property type="term" value="P:homocysteine biosynthetic process"/>
    <property type="evidence" value="ECO:0007669"/>
    <property type="project" value="InterPro"/>
</dbReference>
<dbReference type="GO" id="GO:0030170">
    <property type="term" value="F:pyridoxal phosphate binding"/>
    <property type="evidence" value="ECO:0007669"/>
    <property type="project" value="UniProtKB-UniRule"/>
</dbReference>
<evidence type="ECO:0000256" key="4">
    <source>
        <dbReference type="PIRSR" id="PIRSR001434-2"/>
    </source>
</evidence>
<evidence type="ECO:0000256" key="5">
    <source>
        <dbReference type="RuleBase" id="RU362118"/>
    </source>
</evidence>
<name>A0A858RAI8_9PROT</name>
<dbReference type="CDD" id="cd00614">
    <property type="entry name" value="CGS_like"/>
    <property type="match status" value="1"/>
</dbReference>
<dbReference type="FunFam" id="3.40.640.10:FF:000046">
    <property type="entry name" value="Cystathionine gamma-lyase"/>
    <property type="match status" value="1"/>
</dbReference>
<dbReference type="FunFam" id="3.90.1150.10:FF:000033">
    <property type="entry name" value="Cystathionine gamma-synthase"/>
    <property type="match status" value="1"/>
</dbReference>
<dbReference type="PANTHER" id="PTHR11808:SF80">
    <property type="entry name" value="CYSTATHIONINE GAMMA-LYASE"/>
    <property type="match status" value="1"/>
</dbReference>
<dbReference type="HAMAP" id="MF_02056">
    <property type="entry name" value="MetZ"/>
    <property type="match status" value="1"/>
</dbReference>
<comment type="catalytic activity">
    <reaction evidence="3">
        <text>O-succinyl-L-homoserine + hydrogen sulfide = L-homocysteine + succinate</text>
        <dbReference type="Rhea" id="RHEA:27826"/>
        <dbReference type="ChEBI" id="CHEBI:29919"/>
        <dbReference type="ChEBI" id="CHEBI:30031"/>
        <dbReference type="ChEBI" id="CHEBI:57661"/>
        <dbReference type="ChEBI" id="CHEBI:58199"/>
    </reaction>
</comment>
<keyword evidence="3" id="KW-0486">Methionine biosynthesis</keyword>
<dbReference type="SUPFAM" id="SSF53383">
    <property type="entry name" value="PLP-dependent transferases"/>
    <property type="match status" value="1"/>
</dbReference>
<keyword evidence="3" id="KW-0028">Amino-acid biosynthesis</keyword>
<dbReference type="PANTHER" id="PTHR11808">
    <property type="entry name" value="TRANS-SULFURATION ENZYME FAMILY MEMBER"/>
    <property type="match status" value="1"/>
</dbReference>
<dbReference type="InterPro" id="IPR015422">
    <property type="entry name" value="PyrdxlP-dep_Trfase_small"/>
</dbReference>
<evidence type="ECO:0000313" key="6">
    <source>
        <dbReference type="EMBL" id="QJE74475.1"/>
    </source>
</evidence>
<dbReference type="EMBL" id="CP051775">
    <property type="protein sequence ID" value="QJE74475.1"/>
    <property type="molecule type" value="Genomic_DNA"/>
</dbReference>
<dbReference type="GO" id="GO:0005737">
    <property type="term" value="C:cytoplasm"/>
    <property type="evidence" value="ECO:0007669"/>
    <property type="project" value="TreeGrafter"/>
</dbReference>
<comment type="cofactor">
    <cofactor evidence="1 3 5">
        <name>pyridoxal 5'-phosphate</name>
        <dbReference type="ChEBI" id="CHEBI:597326"/>
    </cofactor>
</comment>
<dbReference type="GO" id="GO:0071266">
    <property type="term" value="P:'de novo' L-methionine biosynthetic process"/>
    <property type="evidence" value="ECO:0007669"/>
    <property type="project" value="UniProtKB-UniRule"/>
</dbReference>
<comment type="function">
    <text evidence="3">Catalyzes the formation of L-homocysteine from O-succinyl-L-homoserine (OSHS) and hydrogen sulfide.</text>
</comment>
<evidence type="ECO:0000313" key="7">
    <source>
        <dbReference type="Proteomes" id="UP000501891"/>
    </source>
</evidence>
<dbReference type="Gene3D" id="3.40.640.10">
    <property type="entry name" value="Type I PLP-dependent aspartate aminotransferase-like (Major domain)"/>
    <property type="match status" value="1"/>
</dbReference>
<dbReference type="InterPro" id="IPR015421">
    <property type="entry name" value="PyrdxlP-dep_Trfase_major"/>
</dbReference>
<comment type="similarity">
    <text evidence="3">Belongs to the trans-sulfuration enzymes family. MetZ subfamily.</text>
</comment>
<dbReference type="Pfam" id="PF01053">
    <property type="entry name" value="Cys_Met_Meta_PP"/>
    <property type="match status" value="1"/>
</dbReference>
<dbReference type="PIRSF" id="PIRSF001434">
    <property type="entry name" value="CGS"/>
    <property type="match status" value="1"/>
</dbReference>
<dbReference type="Gene3D" id="3.90.1150.10">
    <property type="entry name" value="Aspartate Aminotransferase, domain 1"/>
    <property type="match status" value="1"/>
</dbReference>
<dbReference type="GO" id="GO:0016765">
    <property type="term" value="F:transferase activity, transferring alkyl or aryl (other than methyl) groups"/>
    <property type="evidence" value="ECO:0007669"/>
    <property type="project" value="UniProtKB-UniRule"/>
</dbReference>
<dbReference type="EC" id="2.5.1.-" evidence="3"/>
<keyword evidence="2 3" id="KW-0663">Pyridoxal phosphate</keyword>
<evidence type="ECO:0000256" key="3">
    <source>
        <dbReference type="HAMAP-Rule" id="MF_02056"/>
    </source>
</evidence>
<keyword evidence="3" id="KW-0808">Transferase</keyword>
<proteinExistence type="inferred from homology"/>
<dbReference type="InterPro" id="IPR000277">
    <property type="entry name" value="Cys/Met-Metab_PyrdxlP-dep_enz"/>
</dbReference>
<comment type="subunit">
    <text evidence="3">Homotetramer.</text>
</comment>
<dbReference type="AlphaFoldDB" id="A0A858RAI8"/>
<keyword evidence="7" id="KW-1185">Reference proteome</keyword>